<dbReference type="Proteomes" id="UP000263094">
    <property type="component" value="Unassembled WGS sequence"/>
</dbReference>
<evidence type="ECO:0000313" key="3">
    <source>
        <dbReference type="Proteomes" id="UP000263094"/>
    </source>
</evidence>
<evidence type="ECO:0008006" key="4">
    <source>
        <dbReference type="Google" id="ProtNLM"/>
    </source>
</evidence>
<feature type="signal peptide" evidence="1">
    <location>
        <begin position="1"/>
        <end position="42"/>
    </location>
</feature>
<protein>
    <recommendedName>
        <fullName evidence="4">Secreted protein</fullName>
    </recommendedName>
</protein>
<keyword evidence="3" id="KW-1185">Reference proteome</keyword>
<name>A0A372M1D2_9ACTN</name>
<organism evidence="2 3">
    <name type="scientific">Streptomyces triticagri</name>
    <dbReference type="NCBI Taxonomy" id="2293568"/>
    <lineage>
        <taxon>Bacteria</taxon>
        <taxon>Bacillati</taxon>
        <taxon>Actinomycetota</taxon>
        <taxon>Actinomycetes</taxon>
        <taxon>Kitasatosporales</taxon>
        <taxon>Streptomycetaceae</taxon>
        <taxon>Streptomyces</taxon>
    </lineage>
</organism>
<feature type="chain" id="PRO_5016679311" description="Secreted protein" evidence="1">
    <location>
        <begin position="43"/>
        <end position="180"/>
    </location>
</feature>
<proteinExistence type="predicted"/>
<dbReference type="InterPro" id="IPR006311">
    <property type="entry name" value="TAT_signal"/>
</dbReference>
<comment type="caution">
    <text evidence="2">The sequence shown here is derived from an EMBL/GenBank/DDBJ whole genome shotgun (WGS) entry which is preliminary data.</text>
</comment>
<dbReference type="AlphaFoldDB" id="A0A372M1D2"/>
<evidence type="ECO:0000313" key="2">
    <source>
        <dbReference type="EMBL" id="RFU84701.1"/>
    </source>
</evidence>
<reference evidence="2 3" key="1">
    <citation type="submission" date="2018-08" db="EMBL/GenBank/DDBJ databases">
        <title>Isolation, diversity and antifungal activity of Actinobacteria from wheat.</title>
        <authorList>
            <person name="Han C."/>
        </authorList>
    </citation>
    <scope>NUCLEOTIDE SEQUENCE [LARGE SCALE GENOMIC DNA]</scope>
    <source>
        <strain evidence="2 3">NEAU-YY421</strain>
    </source>
</reference>
<sequence length="180" mass="19664">MRLGLTTRFHPKGARSRRAPLLLAGAAVTTGALLAGAAPAQAYSPNPTPTSHTRDTDNCPCSLSDPFDGTYFQHDAGGKALKVELRDGSWFIGKVEFHPQGEKLWVYDTKNDNDTIYVRLSYRYKGVTSGLYGPYKAPGTSKTVDHTVKDFDIPEGADVLVYFYDSRDRSDYIGSGHAVA</sequence>
<accession>A0A372M1D2</accession>
<gene>
    <name evidence="2" type="ORF">DY218_21140</name>
</gene>
<dbReference type="PROSITE" id="PS51318">
    <property type="entry name" value="TAT"/>
    <property type="match status" value="1"/>
</dbReference>
<evidence type="ECO:0000256" key="1">
    <source>
        <dbReference type="SAM" id="SignalP"/>
    </source>
</evidence>
<dbReference type="OrthoDB" id="4303498at2"/>
<dbReference type="RefSeq" id="WP_128557666.1">
    <property type="nucleotide sequence ID" value="NZ_QUAK01000115.1"/>
</dbReference>
<keyword evidence="1" id="KW-0732">Signal</keyword>
<dbReference type="EMBL" id="QUAK01000115">
    <property type="protein sequence ID" value="RFU84701.1"/>
    <property type="molecule type" value="Genomic_DNA"/>
</dbReference>